<protein>
    <submittedName>
        <fullName evidence="4">Transcription factor CP2-like protein 1</fullName>
    </submittedName>
</protein>
<comment type="subcellular location">
    <subcellularLocation>
        <location evidence="1">Nucleus</location>
    </subcellularLocation>
</comment>
<evidence type="ECO:0000256" key="2">
    <source>
        <dbReference type="SAM" id="MobiDB-lite"/>
    </source>
</evidence>
<dbReference type="AlphaFoldDB" id="A0A8D2EHL2"/>
<dbReference type="Pfam" id="PF04516">
    <property type="entry name" value="CP2"/>
    <property type="match status" value="1"/>
</dbReference>
<reference evidence="4" key="1">
    <citation type="submission" date="2025-08" db="UniProtKB">
        <authorList>
            <consortium name="Ensembl"/>
        </authorList>
    </citation>
    <scope>IDENTIFICATION</scope>
</reference>
<keyword evidence="1" id="KW-0539">Nucleus</keyword>
<keyword evidence="5" id="KW-1185">Reference proteome</keyword>
<dbReference type="PANTHER" id="PTHR11037">
    <property type="entry name" value="TRANSCRIPTION FACTOR CP2"/>
    <property type="match status" value="1"/>
</dbReference>
<evidence type="ECO:0000259" key="3">
    <source>
        <dbReference type="PROSITE" id="PS51968"/>
    </source>
</evidence>
<feature type="compositionally biased region" description="Basic and acidic residues" evidence="2">
    <location>
        <begin position="133"/>
        <end position="157"/>
    </location>
</feature>
<organism evidence="4 5">
    <name type="scientific">Theropithecus gelada</name>
    <name type="common">Gelada baboon</name>
    <dbReference type="NCBI Taxonomy" id="9565"/>
    <lineage>
        <taxon>Eukaryota</taxon>
        <taxon>Metazoa</taxon>
        <taxon>Chordata</taxon>
        <taxon>Craniata</taxon>
        <taxon>Vertebrata</taxon>
        <taxon>Euteleostomi</taxon>
        <taxon>Mammalia</taxon>
        <taxon>Eutheria</taxon>
        <taxon>Euarchontoglires</taxon>
        <taxon>Primates</taxon>
        <taxon>Haplorrhini</taxon>
        <taxon>Catarrhini</taxon>
        <taxon>Cercopithecidae</taxon>
        <taxon>Cercopithecinae</taxon>
        <taxon>Theropithecus</taxon>
    </lineage>
</organism>
<evidence type="ECO:0000313" key="4">
    <source>
        <dbReference type="Ensembl" id="ENSTGEP00000004752.1"/>
    </source>
</evidence>
<dbReference type="Ensembl" id="ENSTGET00000005784.1">
    <property type="protein sequence ID" value="ENSTGEP00000004752.1"/>
    <property type="gene ID" value="ENSTGEG00000003960.1"/>
</dbReference>
<feature type="region of interest" description="Disordered" evidence="2">
    <location>
        <begin position="133"/>
        <end position="159"/>
    </location>
</feature>
<keyword evidence="1" id="KW-0238">DNA-binding</keyword>
<evidence type="ECO:0000313" key="5">
    <source>
        <dbReference type="Proteomes" id="UP000694411"/>
    </source>
</evidence>
<proteinExistence type="predicted"/>
<dbReference type="GO" id="GO:0001228">
    <property type="term" value="F:DNA-binding transcription activator activity, RNA polymerase II-specific"/>
    <property type="evidence" value="ECO:0007669"/>
    <property type="project" value="TreeGrafter"/>
</dbReference>
<dbReference type="GO" id="GO:0005634">
    <property type="term" value="C:nucleus"/>
    <property type="evidence" value="ECO:0007669"/>
    <property type="project" value="UniProtKB-SubCell"/>
</dbReference>
<dbReference type="PANTHER" id="PTHR11037:SF18">
    <property type="entry name" value="TRANSCRIPTION FACTOR CP2-LIKE PROTEIN 1"/>
    <property type="match status" value="1"/>
</dbReference>
<gene>
    <name evidence="4" type="primary">LOC112617148</name>
</gene>
<evidence type="ECO:0000256" key="1">
    <source>
        <dbReference type="PROSITE-ProRule" id="PRU01313"/>
    </source>
</evidence>
<reference evidence="4" key="2">
    <citation type="submission" date="2025-09" db="UniProtKB">
        <authorList>
            <consortium name="Ensembl"/>
        </authorList>
    </citation>
    <scope>IDENTIFICATION</scope>
</reference>
<dbReference type="PROSITE" id="PS51968">
    <property type="entry name" value="GRH_CP2_DB"/>
    <property type="match status" value="1"/>
</dbReference>
<dbReference type="Proteomes" id="UP000694411">
    <property type="component" value="Unassembled WGS sequence"/>
</dbReference>
<accession>A0A8D2EHL2</accession>
<feature type="domain" description="Grh/CP2 DB" evidence="3">
    <location>
        <begin position="1"/>
        <end position="192"/>
    </location>
</feature>
<sequence length="200" mass="22521">MQNFFRAFGISHWGEGIGTCNGGPSRNIWERLTIALSVCVCVYADIPLSVGILDPRASPTQLNAVEFLWDPAKRASAFIQVHCISTEFTPRKHGGEKGVPFRVQIDTFKQNENGEYTEHLHSASCQIKVFKPKGADRKQKTDREKMEKRTAQEKEKYQPSYETTILTEVSRLGAGTDSVHRQTLLFSIISLSWCLIPTAF</sequence>
<dbReference type="InterPro" id="IPR040167">
    <property type="entry name" value="TF_CP2-like"/>
</dbReference>
<dbReference type="InterPro" id="IPR007604">
    <property type="entry name" value="CP2"/>
</dbReference>
<dbReference type="GO" id="GO:0000978">
    <property type="term" value="F:RNA polymerase II cis-regulatory region sequence-specific DNA binding"/>
    <property type="evidence" value="ECO:0007669"/>
    <property type="project" value="TreeGrafter"/>
</dbReference>
<name>A0A8D2EHL2_THEGE</name>